<protein>
    <recommendedName>
        <fullName evidence="5">mRNA decay factor PAT1 domain-containing protein</fullName>
    </recommendedName>
</protein>
<keyword evidence="2" id="KW-0963">Cytoplasm</keyword>
<dbReference type="GO" id="GO:0000932">
    <property type="term" value="C:P-body"/>
    <property type="evidence" value="ECO:0007669"/>
    <property type="project" value="UniProtKB-SubCell"/>
</dbReference>
<proteinExistence type="predicted"/>
<comment type="subcellular location">
    <subcellularLocation>
        <location evidence="1">Cytoplasm</location>
        <location evidence="1">P-body</location>
    </subcellularLocation>
</comment>
<evidence type="ECO:0000313" key="4">
    <source>
        <dbReference type="EMBL" id="JAT11951.1"/>
    </source>
</evidence>
<gene>
    <name evidence="4" type="ORF">g.25810</name>
</gene>
<sequence>SHLIRDQVPNGRNRQGNILNPVPQRGRFRHPNNMSDGFYRGRLPLPPSQYHSYPDGRQPPPPHRGAHGPPGMIRHPGPLGPHQPGPPRHQGMFLRHPQDPRYPRPPRPQMGTEQHLPQSYFHSQASGYSRQGPGSQRPPPPVDEYAGLMSPQEKQWLATIQMMQLNTSQPYQDDYYYIMYLQRQLGNGGRKFGNHSVKNCREVTPTKPASTYMPLQFENSLGKLQIGSVTAPRKIIDMDLVESVENNSKHVEKKSKQILMEIEEACNILLQMEDVYKPGAPKVEVDLGTLQEKILTTLLAAGKLGAFMSIRKGKRTVLRLLPLMFNPGPIIHKLLEELIPITKKDQDQLLLSFLPSIRNYLATVSLDTLVELTEEYDTLFLLSNKFTVSVVANMVERAGQLVYTPNETEIEMKKWSAFLIRLVESTIYLTETERPVVSVDRSVLLLQCKLISEEVGKEKIQAFMRAFSKSSPTTTINVTAKPDLKPQQDRLQ</sequence>
<evidence type="ECO:0000256" key="3">
    <source>
        <dbReference type="SAM" id="MobiDB-lite"/>
    </source>
</evidence>
<accession>A0A1B6KKH8</accession>
<reference evidence="4" key="1">
    <citation type="submission" date="2015-11" db="EMBL/GenBank/DDBJ databases">
        <title>De novo transcriptome assembly of four potential Pierce s Disease insect vectors from Arizona vineyards.</title>
        <authorList>
            <person name="Tassone E.E."/>
        </authorList>
    </citation>
    <scope>NUCLEOTIDE SEQUENCE</scope>
</reference>
<feature type="compositionally biased region" description="Low complexity" evidence="3">
    <location>
        <begin position="67"/>
        <end position="77"/>
    </location>
</feature>
<evidence type="ECO:0000256" key="2">
    <source>
        <dbReference type="ARBA" id="ARBA00022490"/>
    </source>
</evidence>
<organism evidence="4">
    <name type="scientific">Graphocephala atropunctata</name>
    <dbReference type="NCBI Taxonomy" id="36148"/>
    <lineage>
        <taxon>Eukaryota</taxon>
        <taxon>Metazoa</taxon>
        <taxon>Ecdysozoa</taxon>
        <taxon>Arthropoda</taxon>
        <taxon>Hexapoda</taxon>
        <taxon>Insecta</taxon>
        <taxon>Pterygota</taxon>
        <taxon>Neoptera</taxon>
        <taxon>Paraneoptera</taxon>
        <taxon>Hemiptera</taxon>
        <taxon>Auchenorrhyncha</taxon>
        <taxon>Membracoidea</taxon>
        <taxon>Cicadellidae</taxon>
        <taxon>Cicadellinae</taxon>
        <taxon>Cicadellini</taxon>
        <taxon>Graphocephala</taxon>
    </lineage>
</organism>
<name>A0A1B6KKH8_9HEMI</name>
<evidence type="ECO:0008006" key="5">
    <source>
        <dbReference type="Google" id="ProtNLM"/>
    </source>
</evidence>
<dbReference type="PANTHER" id="PTHR21551">
    <property type="entry name" value="TOPOISOMERASE II-ASSOCIATED PROTEIN PAT1"/>
    <property type="match status" value="1"/>
</dbReference>
<feature type="compositionally biased region" description="Pro residues" evidence="3">
    <location>
        <begin position="78"/>
        <end position="87"/>
    </location>
</feature>
<feature type="region of interest" description="Disordered" evidence="3">
    <location>
        <begin position="1"/>
        <end position="114"/>
    </location>
</feature>
<dbReference type="InterPro" id="IPR039900">
    <property type="entry name" value="Pat1-like"/>
</dbReference>
<dbReference type="GO" id="GO:0003723">
    <property type="term" value="F:RNA binding"/>
    <property type="evidence" value="ECO:0007669"/>
    <property type="project" value="TreeGrafter"/>
</dbReference>
<feature type="non-terminal residue" evidence="4">
    <location>
        <position position="1"/>
    </location>
</feature>
<evidence type="ECO:0000256" key="1">
    <source>
        <dbReference type="ARBA" id="ARBA00004201"/>
    </source>
</evidence>
<dbReference type="GO" id="GO:0033962">
    <property type="term" value="P:P-body assembly"/>
    <property type="evidence" value="ECO:0007669"/>
    <property type="project" value="TreeGrafter"/>
</dbReference>
<dbReference type="GO" id="GO:0000290">
    <property type="term" value="P:deadenylation-dependent decapping of nuclear-transcribed mRNA"/>
    <property type="evidence" value="ECO:0007669"/>
    <property type="project" value="InterPro"/>
</dbReference>
<dbReference type="AlphaFoldDB" id="A0A1B6KKH8"/>
<dbReference type="PANTHER" id="PTHR21551:SF0">
    <property type="entry name" value="PROTEIN ASSOCIATED WITH TOPO II RELATED-1, ISOFORM A"/>
    <property type="match status" value="1"/>
</dbReference>
<feature type="region of interest" description="Disordered" evidence="3">
    <location>
        <begin position="124"/>
        <end position="143"/>
    </location>
</feature>
<dbReference type="EMBL" id="GEBQ01028026">
    <property type="protein sequence ID" value="JAT11951.1"/>
    <property type="molecule type" value="Transcribed_RNA"/>
</dbReference>